<keyword evidence="3" id="KW-0808">Transferase</keyword>
<dbReference type="STRING" id="1612202.SAMN05421734_10135"/>
<reference evidence="4" key="1">
    <citation type="submission" date="2016-09" db="EMBL/GenBank/DDBJ databases">
        <authorList>
            <person name="Varghese N."/>
            <person name="Submissions S."/>
        </authorList>
    </citation>
    <scope>NUCLEOTIDE SEQUENCE [LARGE SCALE GENOMIC DNA]</scope>
    <source>
        <strain evidence="4">S5</strain>
    </source>
</reference>
<dbReference type="CDD" id="cd00761">
    <property type="entry name" value="Glyco_tranf_GTA_type"/>
    <property type="match status" value="1"/>
</dbReference>
<dbReference type="PANTHER" id="PTHR22916:SF3">
    <property type="entry name" value="UDP-GLCNAC:BETAGAL BETA-1,3-N-ACETYLGLUCOSAMINYLTRANSFERASE-LIKE PROTEIN 1"/>
    <property type="match status" value="1"/>
</dbReference>
<evidence type="ECO:0000259" key="2">
    <source>
        <dbReference type="Pfam" id="PF00535"/>
    </source>
</evidence>
<dbReference type="Proteomes" id="UP000242949">
    <property type="component" value="Unassembled WGS sequence"/>
</dbReference>
<dbReference type="PANTHER" id="PTHR22916">
    <property type="entry name" value="GLYCOSYLTRANSFERASE"/>
    <property type="match status" value="1"/>
</dbReference>
<organism evidence="3 4">
    <name type="scientific">Pelagirhabdus alkalitolerans</name>
    <dbReference type="NCBI Taxonomy" id="1612202"/>
    <lineage>
        <taxon>Bacteria</taxon>
        <taxon>Bacillati</taxon>
        <taxon>Bacillota</taxon>
        <taxon>Bacilli</taxon>
        <taxon>Bacillales</taxon>
        <taxon>Bacillaceae</taxon>
        <taxon>Pelagirhabdus</taxon>
    </lineage>
</organism>
<keyword evidence="4" id="KW-1185">Reference proteome</keyword>
<dbReference type="InterPro" id="IPR029044">
    <property type="entry name" value="Nucleotide-diphossugar_trans"/>
</dbReference>
<accession>A0A1G6GG75</accession>
<dbReference type="EMBL" id="FMYI01000001">
    <property type="protein sequence ID" value="SDB81022.1"/>
    <property type="molecule type" value="Genomic_DNA"/>
</dbReference>
<evidence type="ECO:0000256" key="1">
    <source>
        <dbReference type="ARBA" id="ARBA00006739"/>
    </source>
</evidence>
<dbReference type="SUPFAM" id="SSF53448">
    <property type="entry name" value="Nucleotide-diphospho-sugar transferases"/>
    <property type="match status" value="1"/>
</dbReference>
<dbReference type="AlphaFoldDB" id="A0A1G6GG75"/>
<dbReference type="RefSeq" id="WP_090791556.1">
    <property type="nucleotide sequence ID" value="NZ_FMYI01000001.1"/>
</dbReference>
<dbReference type="OrthoDB" id="396512at2"/>
<dbReference type="Pfam" id="PF00535">
    <property type="entry name" value="Glycos_transf_2"/>
    <property type="match status" value="1"/>
</dbReference>
<gene>
    <name evidence="3" type="ORF">SAMN05421734_10135</name>
</gene>
<evidence type="ECO:0000313" key="4">
    <source>
        <dbReference type="Proteomes" id="UP000242949"/>
    </source>
</evidence>
<dbReference type="InterPro" id="IPR001173">
    <property type="entry name" value="Glyco_trans_2-like"/>
</dbReference>
<dbReference type="Gene3D" id="3.90.550.10">
    <property type="entry name" value="Spore Coat Polysaccharide Biosynthesis Protein SpsA, Chain A"/>
    <property type="match status" value="1"/>
</dbReference>
<evidence type="ECO:0000313" key="3">
    <source>
        <dbReference type="EMBL" id="SDB81022.1"/>
    </source>
</evidence>
<comment type="similarity">
    <text evidence="1">Belongs to the glycosyltransferase 2 family.</text>
</comment>
<feature type="domain" description="Glycosyltransferase 2-like" evidence="2">
    <location>
        <begin position="5"/>
        <end position="150"/>
    </location>
</feature>
<proteinExistence type="inferred from homology"/>
<protein>
    <submittedName>
        <fullName evidence="3">Glycosyltransferase involved in cell wall bisynthesis</fullName>
    </submittedName>
</protein>
<name>A0A1G6GG75_9BACI</name>
<sequence>MVKLSIIIPHYNSIHTLKRLIRSIPITHQIEVLIIDDQSQLPFDHLIDHFKYFEHPYLHFFENDTHQKGAGACRNIGLEKARGRFVLFADADDFFVDQFYNIVRPYLTSDYDVIYFTPTSKYEESSEIAPRHFEYETIIKNFITVPNRYHELWLRYKFKPPWSKLIALDFIKKHSISFDPVIASNDVMFSTKVGHHMKHFIALDQTIYCVTQTKGSLTKRTNIDVFNARVDVFIEYAQFLKTKLSSKEYENLNIHGRYHLTQALLFKLSLKTIFKTYMKLQKNGIKVFDFWLLNPLKLLKKVREKKHEHHVNKDLYQK</sequence>
<dbReference type="GO" id="GO:0016758">
    <property type="term" value="F:hexosyltransferase activity"/>
    <property type="evidence" value="ECO:0007669"/>
    <property type="project" value="UniProtKB-ARBA"/>
</dbReference>